<comment type="similarity">
    <text evidence="1">Belongs to the universal stress protein A family.</text>
</comment>
<dbReference type="PANTHER" id="PTHR46268">
    <property type="entry name" value="STRESS RESPONSE PROTEIN NHAX"/>
    <property type="match status" value="1"/>
</dbReference>
<accession>A0A0P1H5R4</accession>
<protein>
    <submittedName>
        <fullName evidence="3">Putative universal stress protein</fullName>
    </submittedName>
</protein>
<evidence type="ECO:0000313" key="4">
    <source>
        <dbReference type="Proteomes" id="UP000051326"/>
    </source>
</evidence>
<organism evidence="3 4">
    <name type="scientific">Leisingera aquaemixtae</name>
    <dbReference type="NCBI Taxonomy" id="1396826"/>
    <lineage>
        <taxon>Bacteria</taxon>
        <taxon>Pseudomonadati</taxon>
        <taxon>Pseudomonadota</taxon>
        <taxon>Alphaproteobacteria</taxon>
        <taxon>Rhodobacterales</taxon>
        <taxon>Roseobacteraceae</taxon>
        <taxon>Leisingera</taxon>
    </lineage>
</organism>
<dbReference type="Gene3D" id="3.40.50.620">
    <property type="entry name" value="HUPs"/>
    <property type="match status" value="1"/>
</dbReference>
<name>A0A0P1H5R4_9RHOB</name>
<sequence>MTDRILAATDGSHAGNRAVDFAARLSDKLGHGLSIVHVYLHGRPPAEMMQLAETEQLYTHVAAAQNLTPRGQPANFLGLFASAAEEHEKANAILAVGETILDWAEHRARDAGAQDVVTHLCAGDYADAILKTADTENAAMIVIGRRGLGLVREILLGSVSQKVLHHAACTVVVTQ</sequence>
<dbReference type="SUPFAM" id="SSF52402">
    <property type="entry name" value="Adenine nucleotide alpha hydrolases-like"/>
    <property type="match status" value="1"/>
</dbReference>
<evidence type="ECO:0000259" key="2">
    <source>
        <dbReference type="Pfam" id="PF00582"/>
    </source>
</evidence>
<dbReference type="Proteomes" id="UP000051326">
    <property type="component" value="Unassembled WGS sequence"/>
</dbReference>
<dbReference type="STRING" id="1396826.PHA8399_00415"/>
<feature type="domain" description="UspA" evidence="2">
    <location>
        <begin position="1"/>
        <end position="174"/>
    </location>
</feature>
<reference evidence="3 4" key="1">
    <citation type="submission" date="2015-09" db="EMBL/GenBank/DDBJ databases">
        <authorList>
            <consortium name="Swine Surveillance"/>
        </authorList>
    </citation>
    <scope>NUCLEOTIDE SEQUENCE [LARGE SCALE GENOMIC DNA]</scope>
    <source>
        <strain evidence="3 4">CECT 8399</strain>
    </source>
</reference>
<dbReference type="InterPro" id="IPR014729">
    <property type="entry name" value="Rossmann-like_a/b/a_fold"/>
</dbReference>
<dbReference type="EMBL" id="CYSR01000004">
    <property type="protein sequence ID" value="CUH98301.1"/>
    <property type="molecule type" value="Genomic_DNA"/>
</dbReference>
<proteinExistence type="inferred from homology"/>
<dbReference type="CDD" id="cd00293">
    <property type="entry name" value="USP-like"/>
    <property type="match status" value="1"/>
</dbReference>
<evidence type="ECO:0000313" key="3">
    <source>
        <dbReference type="EMBL" id="CUH98301.1"/>
    </source>
</evidence>
<gene>
    <name evidence="3" type="ORF">PHA8399_00415</name>
</gene>
<dbReference type="PANTHER" id="PTHR46268:SF6">
    <property type="entry name" value="UNIVERSAL STRESS PROTEIN UP12"/>
    <property type="match status" value="1"/>
</dbReference>
<dbReference type="InterPro" id="IPR006016">
    <property type="entry name" value="UspA"/>
</dbReference>
<dbReference type="PRINTS" id="PR01438">
    <property type="entry name" value="UNVRSLSTRESS"/>
</dbReference>
<evidence type="ECO:0000256" key="1">
    <source>
        <dbReference type="ARBA" id="ARBA00008791"/>
    </source>
</evidence>
<dbReference type="AlphaFoldDB" id="A0A0P1H5R4"/>
<dbReference type="InterPro" id="IPR006015">
    <property type="entry name" value="Universal_stress_UspA"/>
</dbReference>
<dbReference type="Pfam" id="PF00582">
    <property type="entry name" value="Usp"/>
    <property type="match status" value="1"/>
</dbReference>
<dbReference type="RefSeq" id="WP_058284550.1">
    <property type="nucleotide sequence ID" value="NZ_CP041158.1"/>
</dbReference>